<dbReference type="RefSeq" id="XP_007317570.1">
    <property type="nucleotide sequence ID" value="XM_007317508.1"/>
</dbReference>
<evidence type="ECO:0000256" key="9">
    <source>
        <dbReference type="ARBA" id="ARBA00023136"/>
    </source>
</evidence>
<feature type="transmembrane region" description="Helical" evidence="11">
    <location>
        <begin position="125"/>
        <end position="149"/>
    </location>
</feature>
<evidence type="ECO:0000256" key="1">
    <source>
        <dbReference type="ARBA" id="ARBA00004389"/>
    </source>
</evidence>
<name>F8NSX5_SERL9</name>
<reference evidence="12" key="1">
    <citation type="submission" date="2011-04" db="EMBL/GenBank/DDBJ databases">
        <title>Evolution of plant cell wall degrading machinery underlies the functional diversity of forest fungi.</title>
        <authorList>
            <consortium name="US DOE Joint Genome Institute (JGI-PGF)"/>
            <person name="Eastwood D.C."/>
            <person name="Floudas D."/>
            <person name="Binder M."/>
            <person name="Majcherczyk A."/>
            <person name="Schneider P."/>
            <person name="Aerts A."/>
            <person name="Asiegbu F.O."/>
            <person name="Baker S.E."/>
            <person name="Barry K."/>
            <person name="Bendiksby M."/>
            <person name="Blumentritt M."/>
            <person name="Coutinho P.M."/>
            <person name="Cullen D."/>
            <person name="Cullen D."/>
            <person name="Gathman A."/>
            <person name="Goodell B."/>
            <person name="Henrissat B."/>
            <person name="Ihrmark K."/>
            <person name="Kauserud H."/>
            <person name="Kohler A."/>
            <person name="LaButti K."/>
            <person name="Lapidus A."/>
            <person name="Lavin J.L."/>
            <person name="Lee Y.-H."/>
            <person name="Lindquist E."/>
            <person name="Lilly W."/>
            <person name="Lucas S."/>
            <person name="Morin E."/>
            <person name="Murat C."/>
            <person name="Oguiza J.A."/>
            <person name="Park J."/>
            <person name="Pisabarro A.G."/>
            <person name="Riley R."/>
            <person name="Rosling A."/>
            <person name="Salamov A."/>
            <person name="Schmidt O."/>
            <person name="Schmutz J."/>
            <person name="Skrede I."/>
            <person name="Stenlid J."/>
            <person name="Wiebenga A."/>
            <person name="Xie X."/>
            <person name="Kues U."/>
            <person name="Hibbett D.S."/>
            <person name="Hoffmeister D."/>
            <person name="Hogberg N."/>
            <person name="Martin F."/>
            <person name="Grigoriev I.V."/>
            <person name="Watkinson S.C."/>
        </authorList>
    </citation>
    <scope>NUCLEOTIDE SEQUENCE</scope>
    <source>
        <strain evidence="12">S7.9</strain>
    </source>
</reference>
<evidence type="ECO:0000256" key="7">
    <source>
        <dbReference type="ARBA" id="ARBA00022824"/>
    </source>
</evidence>
<dbReference type="EMBL" id="GL945433">
    <property type="protein sequence ID" value="EGO25448.1"/>
    <property type="molecule type" value="Genomic_DNA"/>
</dbReference>
<evidence type="ECO:0000256" key="8">
    <source>
        <dbReference type="ARBA" id="ARBA00022989"/>
    </source>
</evidence>
<evidence type="ECO:0000256" key="4">
    <source>
        <dbReference type="ARBA" id="ARBA00011335"/>
    </source>
</evidence>
<dbReference type="GeneID" id="18811264"/>
<evidence type="ECO:0000256" key="11">
    <source>
        <dbReference type="RuleBase" id="RU362127"/>
    </source>
</evidence>
<comment type="similarity">
    <text evidence="3 11">Belongs to the ALG14 family.</text>
</comment>
<evidence type="ECO:0000256" key="10">
    <source>
        <dbReference type="ARBA" id="ARBA00032062"/>
    </source>
</evidence>
<evidence type="ECO:0000313" key="12">
    <source>
        <dbReference type="EMBL" id="EGO25448.1"/>
    </source>
</evidence>
<keyword evidence="8 11" id="KW-1133">Transmembrane helix</keyword>
<evidence type="ECO:0000256" key="2">
    <source>
        <dbReference type="ARBA" id="ARBA00004590"/>
    </source>
</evidence>
<evidence type="ECO:0000256" key="5">
    <source>
        <dbReference type="ARBA" id="ARBA00017467"/>
    </source>
</evidence>
<comment type="caution">
    <text evidence="11">Lacks conserved residue(s) required for the propagation of feature annotation.</text>
</comment>
<dbReference type="GO" id="GO:0006488">
    <property type="term" value="P:dolichol-linked oligosaccharide biosynthetic process"/>
    <property type="evidence" value="ECO:0007669"/>
    <property type="project" value="InterPro"/>
</dbReference>
<dbReference type="Pfam" id="PF08660">
    <property type="entry name" value="Alg14"/>
    <property type="match status" value="1"/>
</dbReference>
<feature type="transmembrane region" description="Helical" evidence="11">
    <location>
        <begin position="161"/>
        <end position="179"/>
    </location>
</feature>
<dbReference type="PANTHER" id="PTHR12154">
    <property type="entry name" value="GLYCOSYL TRANSFERASE-RELATED"/>
    <property type="match status" value="1"/>
</dbReference>
<keyword evidence="6 11" id="KW-0812">Transmembrane</keyword>
<dbReference type="AlphaFoldDB" id="F8NSX5"/>
<keyword evidence="7 11" id="KW-0256">Endoplasmic reticulum</keyword>
<dbReference type="HOGENOM" id="CLU_064541_0_1_1"/>
<comment type="subunit">
    <text evidence="4 11">Heterodimer with ALG13 to form a functional enzyme.</text>
</comment>
<comment type="subcellular location">
    <subcellularLocation>
        <location evidence="1 11">Endoplasmic reticulum membrane</location>
        <topology evidence="1 11">Single-pass membrane protein</topology>
    </subcellularLocation>
    <subcellularLocation>
        <location evidence="2">Nucleus membrane</location>
        <topology evidence="2">Single-pass membrane protein</topology>
    </subcellularLocation>
</comment>
<evidence type="ECO:0000256" key="6">
    <source>
        <dbReference type="ARBA" id="ARBA00022692"/>
    </source>
</evidence>
<dbReference type="InterPro" id="IPR013969">
    <property type="entry name" value="Oligosacch_biosynth_Alg14"/>
</dbReference>
<dbReference type="GO" id="GO:0004577">
    <property type="term" value="F:N-acetylglucosaminyldiphosphodolichol N-acetylglucosaminyltransferase activity"/>
    <property type="evidence" value="ECO:0007669"/>
    <property type="project" value="TreeGrafter"/>
</dbReference>
<protein>
    <recommendedName>
        <fullName evidence="5 11">UDP-N-acetylglucosamine transferase subunit ALG14</fullName>
    </recommendedName>
    <alternativeName>
        <fullName evidence="10 11">Asparagine-linked glycosylation protein 14</fullName>
    </alternativeName>
</protein>
<dbReference type="PANTHER" id="PTHR12154:SF4">
    <property type="entry name" value="UDP-N-ACETYLGLUCOSAMINE TRANSFERASE SUBUNIT ALG14 HOMOLOG"/>
    <property type="match status" value="1"/>
</dbReference>
<proteinExistence type="inferred from homology"/>
<dbReference type="KEGG" id="sla:SERLADRAFT_387382"/>
<dbReference type="GO" id="GO:0043541">
    <property type="term" value="C:UDP-N-acetylglucosamine transferase complex"/>
    <property type="evidence" value="ECO:0007669"/>
    <property type="project" value="TreeGrafter"/>
</dbReference>
<keyword evidence="12" id="KW-0808">Transferase</keyword>
<gene>
    <name evidence="11" type="primary">ALG14</name>
    <name evidence="12" type="ORF">SERLADRAFT_387382</name>
</gene>
<dbReference type="GO" id="GO:0031965">
    <property type="term" value="C:nuclear membrane"/>
    <property type="evidence" value="ECO:0007669"/>
    <property type="project" value="UniProtKB-SubCell"/>
</dbReference>
<dbReference type="OrthoDB" id="17098at2759"/>
<accession>F8NSX5</accession>
<dbReference type="Gene3D" id="3.40.50.2000">
    <property type="entry name" value="Glycogen Phosphorylase B"/>
    <property type="match status" value="1"/>
</dbReference>
<sequence length="237" mass="26277">MGWYTAAVCTIVLLVLLRIYMILPGNPRGKRSLGSVVRRPSTDTCSLAIFLGSGGHTSEVLSLASALDFSRYSPRTYLISEGDTLSIQKAVSLETLKSADTSKLQGRSQCVLLTVPRARRVHQSLLMTPPTALLSLLSCVYHVTITPLLRTERFRRPFADVLILNGPGTCVILCAAVFLNKFLGLPAPKLIYIESFARVRSLSFSGKLLRPWVDCFIVQWPDLIQGQGRERYHGWLV</sequence>
<dbReference type="Proteomes" id="UP000008064">
    <property type="component" value="Unassembled WGS sequence"/>
</dbReference>
<organism>
    <name type="scientific">Serpula lacrymans var. lacrymans (strain S7.9)</name>
    <name type="common">Dry rot fungus</name>
    <dbReference type="NCBI Taxonomy" id="578457"/>
    <lineage>
        <taxon>Eukaryota</taxon>
        <taxon>Fungi</taxon>
        <taxon>Dikarya</taxon>
        <taxon>Basidiomycota</taxon>
        <taxon>Agaricomycotina</taxon>
        <taxon>Agaricomycetes</taxon>
        <taxon>Agaricomycetidae</taxon>
        <taxon>Boletales</taxon>
        <taxon>Coniophorineae</taxon>
        <taxon>Serpulaceae</taxon>
        <taxon>Serpula</taxon>
    </lineage>
</organism>
<comment type="function">
    <text evidence="11">Involved in protein N-glycosylation. Essential for the second step of the dolichol-linked oligosaccharide pathway. Anchors the catalytic subunit ALG13 to the ER.</text>
</comment>
<evidence type="ECO:0000256" key="3">
    <source>
        <dbReference type="ARBA" id="ARBA00009731"/>
    </source>
</evidence>
<feature type="transmembrane region" description="Helical" evidence="11">
    <location>
        <begin position="6"/>
        <end position="23"/>
    </location>
</feature>
<keyword evidence="9 11" id="KW-0472">Membrane</keyword>